<dbReference type="PANTHER" id="PTHR30579">
    <property type="entry name" value="TRANSCRIPTIONAL REGULATOR"/>
    <property type="match status" value="1"/>
</dbReference>
<dbReference type="InterPro" id="IPR050176">
    <property type="entry name" value="LTTR"/>
</dbReference>
<evidence type="ECO:0000313" key="6">
    <source>
        <dbReference type="EMBL" id="TWO70820.1"/>
    </source>
</evidence>
<dbReference type="SUPFAM" id="SSF46785">
    <property type="entry name" value="Winged helix' DNA-binding domain"/>
    <property type="match status" value="1"/>
</dbReference>
<dbReference type="GO" id="GO:0003700">
    <property type="term" value="F:DNA-binding transcription factor activity"/>
    <property type="evidence" value="ECO:0007669"/>
    <property type="project" value="InterPro"/>
</dbReference>
<evidence type="ECO:0000259" key="5">
    <source>
        <dbReference type="PROSITE" id="PS50931"/>
    </source>
</evidence>
<dbReference type="InterPro" id="IPR036390">
    <property type="entry name" value="WH_DNA-bd_sf"/>
</dbReference>
<dbReference type="Pfam" id="PF03466">
    <property type="entry name" value="LysR_substrate"/>
    <property type="match status" value="1"/>
</dbReference>
<organism evidence="6 7">
    <name type="scientific">Caenimonas sedimenti</name>
    <dbReference type="NCBI Taxonomy" id="2596921"/>
    <lineage>
        <taxon>Bacteria</taxon>
        <taxon>Pseudomonadati</taxon>
        <taxon>Pseudomonadota</taxon>
        <taxon>Betaproteobacteria</taxon>
        <taxon>Burkholderiales</taxon>
        <taxon>Comamonadaceae</taxon>
        <taxon>Caenimonas</taxon>
    </lineage>
</organism>
<evidence type="ECO:0000256" key="1">
    <source>
        <dbReference type="ARBA" id="ARBA00009437"/>
    </source>
</evidence>
<comment type="caution">
    <text evidence="6">The sequence shown here is derived from an EMBL/GenBank/DDBJ whole genome shotgun (WGS) entry which is preliminary data.</text>
</comment>
<dbReference type="SUPFAM" id="SSF53850">
    <property type="entry name" value="Periplasmic binding protein-like II"/>
    <property type="match status" value="1"/>
</dbReference>
<evidence type="ECO:0000313" key="7">
    <source>
        <dbReference type="Proteomes" id="UP000318199"/>
    </source>
</evidence>
<dbReference type="Gene3D" id="3.40.190.290">
    <property type="match status" value="1"/>
</dbReference>
<dbReference type="GO" id="GO:0003677">
    <property type="term" value="F:DNA binding"/>
    <property type="evidence" value="ECO:0007669"/>
    <property type="project" value="UniProtKB-KW"/>
</dbReference>
<dbReference type="OrthoDB" id="8579932at2"/>
<keyword evidence="4" id="KW-0804">Transcription</keyword>
<dbReference type="InterPro" id="IPR000847">
    <property type="entry name" value="LysR_HTH_N"/>
</dbReference>
<dbReference type="InterPro" id="IPR036388">
    <property type="entry name" value="WH-like_DNA-bd_sf"/>
</dbReference>
<keyword evidence="2" id="KW-0805">Transcription regulation</keyword>
<keyword evidence="7" id="KW-1185">Reference proteome</keyword>
<dbReference type="Gene3D" id="1.10.10.10">
    <property type="entry name" value="Winged helix-like DNA-binding domain superfamily/Winged helix DNA-binding domain"/>
    <property type="match status" value="1"/>
</dbReference>
<evidence type="ECO:0000256" key="3">
    <source>
        <dbReference type="ARBA" id="ARBA00023125"/>
    </source>
</evidence>
<protein>
    <submittedName>
        <fullName evidence="6">LysR family transcriptional regulator</fullName>
    </submittedName>
</protein>
<dbReference type="Pfam" id="PF00126">
    <property type="entry name" value="HTH_1"/>
    <property type="match status" value="1"/>
</dbReference>
<gene>
    <name evidence="6" type="ORF">FN976_14690</name>
</gene>
<evidence type="ECO:0000256" key="2">
    <source>
        <dbReference type="ARBA" id="ARBA00023015"/>
    </source>
</evidence>
<dbReference type="AlphaFoldDB" id="A0A562ZQE8"/>
<proteinExistence type="inferred from homology"/>
<dbReference type="PROSITE" id="PS50931">
    <property type="entry name" value="HTH_LYSR"/>
    <property type="match status" value="1"/>
</dbReference>
<dbReference type="PANTHER" id="PTHR30579:SF3">
    <property type="entry name" value="TRANSCRIPTIONAL REGULATORY PROTEIN"/>
    <property type="match status" value="1"/>
</dbReference>
<evidence type="ECO:0000256" key="4">
    <source>
        <dbReference type="ARBA" id="ARBA00023163"/>
    </source>
</evidence>
<name>A0A562ZQE8_9BURK</name>
<accession>A0A562ZQE8</accession>
<dbReference type="InterPro" id="IPR005119">
    <property type="entry name" value="LysR_subst-bd"/>
</dbReference>
<sequence>MEVVLALVRGRTLAEAAARLGADPSTVFRSLQRIEKALGQRLFERGRAGYLPSEPAAEVAKHAERIEAELEAARSALSSPADAVTGRVKLSTTDSVMRGLVLPLLPALAKAHPQLRLEVRTGNELVSLTRRDADLALRATRKPPEHVVGRHLGTMRFVVAASAKRGTASRTRGGTAALAEQDWIAPDEALPDHPSVQWRRRHLPKLQPRLLADGITGVADAIAAGVGIGIVPLFVAAADTRLKPISDPLEGCESELWILAHPESRHLRRIATVYQALVEGIAL</sequence>
<dbReference type="Proteomes" id="UP000318199">
    <property type="component" value="Unassembled WGS sequence"/>
</dbReference>
<feature type="domain" description="HTH lysR-type" evidence="5">
    <location>
        <begin position="1"/>
        <end position="53"/>
    </location>
</feature>
<keyword evidence="3" id="KW-0238">DNA-binding</keyword>
<reference evidence="6 7" key="1">
    <citation type="submission" date="2019-07" db="EMBL/GenBank/DDBJ databases">
        <title>Caenimonas sedimenti sp. nov., isolated from activated sludge.</title>
        <authorList>
            <person name="Xu J."/>
        </authorList>
    </citation>
    <scope>NUCLEOTIDE SEQUENCE [LARGE SCALE GENOMIC DNA]</scope>
    <source>
        <strain evidence="6 7">HX-9-20</strain>
    </source>
</reference>
<dbReference type="EMBL" id="VOBQ01000011">
    <property type="protein sequence ID" value="TWO70820.1"/>
    <property type="molecule type" value="Genomic_DNA"/>
</dbReference>
<comment type="similarity">
    <text evidence="1">Belongs to the LysR transcriptional regulatory family.</text>
</comment>